<comment type="caution">
    <text evidence="2">The sequence shown here is derived from an EMBL/GenBank/DDBJ whole genome shotgun (WGS) entry which is preliminary data.</text>
</comment>
<dbReference type="Proteomes" id="UP001151287">
    <property type="component" value="Unassembled WGS sequence"/>
</dbReference>
<dbReference type="EMBL" id="JAMQYH010000003">
    <property type="protein sequence ID" value="KAJ1695316.1"/>
    <property type="molecule type" value="Genomic_DNA"/>
</dbReference>
<dbReference type="AlphaFoldDB" id="A0A9Q0CJT6"/>
<evidence type="ECO:0000259" key="1">
    <source>
        <dbReference type="Pfam" id="PF03478"/>
    </source>
</evidence>
<organism evidence="2 3">
    <name type="scientific">Rhynchospora breviuscula</name>
    <dbReference type="NCBI Taxonomy" id="2022672"/>
    <lineage>
        <taxon>Eukaryota</taxon>
        <taxon>Viridiplantae</taxon>
        <taxon>Streptophyta</taxon>
        <taxon>Embryophyta</taxon>
        <taxon>Tracheophyta</taxon>
        <taxon>Spermatophyta</taxon>
        <taxon>Magnoliopsida</taxon>
        <taxon>Liliopsida</taxon>
        <taxon>Poales</taxon>
        <taxon>Cyperaceae</taxon>
        <taxon>Cyperoideae</taxon>
        <taxon>Rhynchosporeae</taxon>
        <taxon>Rhynchospora</taxon>
    </lineage>
</organism>
<sequence length="372" mass="42674">MRNPDWTSLPTNPMERIGSLLIAGDVSDFVRFRAVCHPWRSSTVATKNRADCLYPHNWIMLSNPDSSPADVRFFNTSTHKSFSFNLTRYLDTYSLFQSFDSLFLLKHKLTEGFALLNPFMKSLTCLPSKIESKCAKAPSQLEDLIRNKSFFFSGVFVTSSSMIVLVFSFLDFLVWTKPGDQSWVYAVPKHKIQCFSNVLFYKDRLLTIDGDKGLMQINLANEMPDQLQVEVVIPRYKLPDLNDALYLVECGGEIILVTFLPDDASQEHFWESFQMSKLDLDDKTYVPSPNLGNHSIFLGENRTFSVSCDDLSSVPAKCIYFCNLYYGDTACYNLKTNRVRYQSCKPFLHPSSLVKKLIGYCLRSHWEIVDEE</sequence>
<name>A0A9Q0CJT6_9POAL</name>
<keyword evidence="3" id="KW-1185">Reference proteome</keyword>
<dbReference type="Pfam" id="PF03478">
    <property type="entry name" value="Beta-prop_KIB1-4"/>
    <property type="match status" value="1"/>
</dbReference>
<dbReference type="InterPro" id="IPR005174">
    <property type="entry name" value="KIB1-4_b-propeller"/>
</dbReference>
<gene>
    <name evidence="2" type="ORF">LUZ63_012014</name>
</gene>
<proteinExistence type="predicted"/>
<accession>A0A9Q0CJT6</accession>
<dbReference type="OrthoDB" id="653077at2759"/>
<dbReference type="PANTHER" id="PTHR33165">
    <property type="entry name" value="F-BOX DOMAIN CONTAINING PROTEIN-LIKE-RELATED"/>
    <property type="match status" value="1"/>
</dbReference>
<evidence type="ECO:0000313" key="3">
    <source>
        <dbReference type="Proteomes" id="UP001151287"/>
    </source>
</evidence>
<evidence type="ECO:0000313" key="2">
    <source>
        <dbReference type="EMBL" id="KAJ1695316.1"/>
    </source>
</evidence>
<reference evidence="2" key="1">
    <citation type="journal article" date="2022" name="Cell">
        <title>Repeat-based holocentromeres influence genome architecture and karyotype evolution.</title>
        <authorList>
            <person name="Hofstatter P.G."/>
            <person name="Thangavel G."/>
            <person name="Lux T."/>
            <person name="Neumann P."/>
            <person name="Vondrak T."/>
            <person name="Novak P."/>
            <person name="Zhang M."/>
            <person name="Costa L."/>
            <person name="Castellani M."/>
            <person name="Scott A."/>
            <person name="Toegelov H."/>
            <person name="Fuchs J."/>
            <person name="Mata-Sucre Y."/>
            <person name="Dias Y."/>
            <person name="Vanzela A.L.L."/>
            <person name="Huettel B."/>
            <person name="Almeida C.C.S."/>
            <person name="Simkova H."/>
            <person name="Souza G."/>
            <person name="Pedrosa-Harand A."/>
            <person name="Macas J."/>
            <person name="Mayer K.F.X."/>
            <person name="Houben A."/>
            <person name="Marques A."/>
        </authorList>
    </citation>
    <scope>NUCLEOTIDE SEQUENCE</scope>
    <source>
        <strain evidence="2">RhyBre1mFocal</strain>
    </source>
</reference>
<protein>
    <recommendedName>
        <fullName evidence="1">KIB1-4 beta-propeller domain-containing protein</fullName>
    </recommendedName>
</protein>
<feature type="domain" description="KIB1-4 beta-propeller" evidence="1">
    <location>
        <begin position="73"/>
        <end position="332"/>
    </location>
</feature>